<dbReference type="InterPro" id="IPR051550">
    <property type="entry name" value="SCF-Subunits/Alg-Epimerases"/>
</dbReference>
<evidence type="ECO:0000256" key="2">
    <source>
        <dbReference type="SAM" id="SignalP"/>
    </source>
</evidence>
<evidence type="ECO:0000259" key="3">
    <source>
        <dbReference type="Pfam" id="PF13229"/>
    </source>
</evidence>
<dbReference type="InterPro" id="IPR006626">
    <property type="entry name" value="PbH1"/>
</dbReference>
<keyword evidence="2" id="KW-0732">Signal</keyword>
<feature type="domain" description="Right handed beta helix" evidence="3">
    <location>
        <begin position="550"/>
        <end position="714"/>
    </location>
</feature>
<dbReference type="Proteomes" id="UP000615234">
    <property type="component" value="Unassembled WGS sequence"/>
</dbReference>
<dbReference type="AlphaFoldDB" id="A0A8I0AM31"/>
<dbReference type="SMART" id="SM00710">
    <property type="entry name" value="PbH1"/>
    <property type="match status" value="18"/>
</dbReference>
<dbReference type="Gene3D" id="2.160.20.10">
    <property type="entry name" value="Single-stranded right-handed beta-helix, Pectin lyase-like"/>
    <property type="match status" value="3"/>
</dbReference>
<accession>A0A8I0AM31</accession>
<feature type="domain" description="Right handed beta helix" evidence="3">
    <location>
        <begin position="406"/>
        <end position="542"/>
    </location>
</feature>
<name>A0A8I0AM31_9FIRM</name>
<reference evidence="4 5" key="1">
    <citation type="submission" date="2020-08" db="EMBL/GenBank/DDBJ databases">
        <title>Genome public.</title>
        <authorList>
            <person name="Liu C."/>
            <person name="Sun Q."/>
        </authorList>
    </citation>
    <scope>NUCLEOTIDE SEQUENCE [LARGE SCALE GENOMIC DNA]</scope>
    <source>
        <strain evidence="4 5">NSJ-10</strain>
    </source>
</reference>
<evidence type="ECO:0000256" key="1">
    <source>
        <dbReference type="ARBA" id="ARBA00022737"/>
    </source>
</evidence>
<evidence type="ECO:0000313" key="4">
    <source>
        <dbReference type="EMBL" id="MBC5661534.1"/>
    </source>
</evidence>
<keyword evidence="1" id="KW-0677">Repeat</keyword>
<protein>
    <submittedName>
        <fullName evidence="4">Right-handed parallel beta-helix repeat-containing protein</fullName>
    </submittedName>
</protein>
<dbReference type="InterPro" id="IPR012334">
    <property type="entry name" value="Pectin_lyas_fold"/>
</dbReference>
<gene>
    <name evidence="4" type="ORF">H8S09_01280</name>
</gene>
<comment type="caution">
    <text evidence="4">The sequence shown here is derived from an EMBL/GenBank/DDBJ whole genome shotgun (WGS) entry which is preliminary data.</text>
</comment>
<dbReference type="RefSeq" id="WP_186847243.1">
    <property type="nucleotide sequence ID" value="NZ_JACOOX010000001.1"/>
</dbReference>
<feature type="chain" id="PRO_5034743343" evidence="2">
    <location>
        <begin position="29"/>
        <end position="787"/>
    </location>
</feature>
<sequence length="787" mass="83379">MKKHLISCMAGAVLASGLIFGTAFRSNAAMPASGFTTAPVFAAASNDDMLITDSVITLTVKNGTDITTELNTALKTARDMADHTNSIITVTVPSGSYTLSSTARIFSNTTLNLKGVTLTCADNGKFNMIISGTPGSYKGRTNYNKSDLCTGYDGFKNITINGGTLIGNSENTSSMIRLFHATNVNLSGITLSGGGCVHQMEVCAINGFYVKNCTFKNNGRETGVTNAHVNQEALQLDTPCKEAAFPGVVQDGTTMKNVEITGCKFQNVIRGIGSHTLLLGAYHENIKINNNTFNNVMEECIIGLNYRNCEIKNNTITNCGGGILFQNFKSYEGSVISTILDSKQPYKGKIIYDLNSVISDNTITLKYSPSCENPAAIKVFGHNQLKKMKGADGKYFPTGNYYITGVTVSNNNITTAVTGIHITDAWNCTFTNNTVTGKGFSAKDPLKNERDGIFIQSYAKGLVLSNNKVSGMTGHGIAIHFSSTAKDIISNTISNCGSYGIHIYQNSGCTGLLSKNKIKKCASGGISLSTNSTVADILSNTITGGCTDTGISLYNNCEAGKIKNNTITAIGKNAPAIKLSQKSASKTITGNKIQAGTAKYSCGRAIFLYNGSKVRGSIIGNAMENSSDTAICISTKSTVTGGVTNNQILSAGKYGLQVFNASTIKKTVSGNTIKKAATSGINICSTKNVLTIDKNTISGSSKAAIYVQPASTQYKVTVKNNTITGNKKGPGVSALQANIKVTGNKISKVTFGIYADQKCKGNIYSNKISKASRRKVYTATKKVKLKK</sequence>
<dbReference type="InterPro" id="IPR039448">
    <property type="entry name" value="Beta_helix"/>
</dbReference>
<dbReference type="PANTHER" id="PTHR22990">
    <property type="entry name" value="F-BOX ONLY PROTEIN"/>
    <property type="match status" value="1"/>
</dbReference>
<proteinExistence type="predicted"/>
<dbReference type="Pfam" id="PF13229">
    <property type="entry name" value="Beta_helix"/>
    <property type="match status" value="2"/>
</dbReference>
<dbReference type="EMBL" id="JACOOX010000001">
    <property type="protein sequence ID" value="MBC5661534.1"/>
    <property type="molecule type" value="Genomic_DNA"/>
</dbReference>
<evidence type="ECO:0000313" key="5">
    <source>
        <dbReference type="Proteomes" id="UP000615234"/>
    </source>
</evidence>
<dbReference type="InterPro" id="IPR011050">
    <property type="entry name" value="Pectin_lyase_fold/virulence"/>
</dbReference>
<organism evidence="4 5">
    <name type="scientific">Coprococcus hominis</name>
    <name type="common">ex Liu et al. 2022</name>
    <dbReference type="NCBI Taxonomy" id="2763039"/>
    <lineage>
        <taxon>Bacteria</taxon>
        <taxon>Bacillati</taxon>
        <taxon>Bacillota</taxon>
        <taxon>Clostridia</taxon>
        <taxon>Lachnospirales</taxon>
        <taxon>Lachnospiraceae</taxon>
        <taxon>Coprococcus</taxon>
    </lineage>
</organism>
<dbReference type="PANTHER" id="PTHR22990:SF15">
    <property type="entry name" value="F-BOX ONLY PROTEIN 10"/>
    <property type="match status" value="1"/>
</dbReference>
<feature type="signal peptide" evidence="2">
    <location>
        <begin position="1"/>
        <end position="28"/>
    </location>
</feature>
<keyword evidence="5" id="KW-1185">Reference proteome</keyword>
<dbReference type="SUPFAM" id="SSF51126">
    <property type="entry name" value="Pectin lyase-like"/>
    <property type="match status" value="3"/>
</dbReference>